<dbReference type="Proteomes" id="UP000014500">
    <property type="component" value="Unassembled WGS sequence"/>
</dbReference>
<sequence length="328" mass="37787">VEDIQLCTIPPHFRCAAHTFNLVATTDAEKALKSSVPYARICRQAFSKCSDLWNKYSRSTRSADIIRDTTCISLQVPTCTRWNSYYDAVAKIRSISNSNMSKLCTQLKLSNFSSQKLIFLDEYLKVMVHLAQDLDRLQGESDCYMGILLPTILTATNRLKSEEPRLKVVKPLVKAILTGLETRFGHYFHDKEFILATVTHPKFKLEWLPIDRREEVKRDFLGQIKQLRRQDGLVDDEESQLIDVDNDDYYNFNPPPIDTSKSEMEQYLLDPSRQLSILNNYPTVKKLFLHYNTALTSSAPVERLFSSGKLILSALRNRLDPDGLRFHE</sequence>
<dbReference type="PhylomeDB" id="T1ILD6"/>
<reference evidence="1" key="2">
    <citation type="submission" date="2015-02" db="UniProtKB">
        <authorList>
            <consortium name="EnsemblMetazoa"/>
        </authorList>
    </citation>
    <scope>IDENTIFICATION</scope>
</reference>
<name>T1ILD6_STRMM</name>
<reference evidence="2" key="1">
    <citation type="submission" date="2011-05" db="EMBL/GenBank/DDBJ databases">
        <authorList>
            <person name="Richards S.R."/>
            <person name="Qu J."/>
            <person name="Jiang H."/>
            <person name="Jhangiani S.N."/>
            <person name="Agravi P."/>
            <person name="Goodspeed R."/>
            <person name="Gross S."/>
            <person name="Mandapat C."/>
            <person name="Jackson L."/>
            <person name="Mathew T."/>
            <person name="Pu L."/>
            <person name="Thornton R."/>
            <person name="Saada N."/>
            <person name="Wilczek-Boney K.B."/>
            <person name="Lee S."/>
            <person name="Kovar C."/>
            <person name="Wu Y."/>
            <person name="Scherer S.E."/>
            <person name="Worley K.C."/>
            <person name="Muzny D.M."/>
            <person name="Gibbs R."/>
        </authorList>
    </citation>
    <scope>NUCLEOTIDE SEQUENCE</scope>
    <source>
        <strain evidence="2">Brora</strain>
    </source>
</reference>
<dbReference type="HOGENOM" id="CLU_013874_0_0_1"/>
<dbReference type="OMA" id="FITHIKG"/>
<organism evidence="1 2">
    <name type="scientific">Strigamia maritima</name>
    <name type="common">European centipede</name>
    <name type="synonym">Geophilus maritimus</name>
    <dbReference type="NCBI Taxonomy" id="126957"/>
    <lineage>
        <taxon>Eukaryota</taxon>
        <taxon>Metazoa</taxon>
        <taxon>Ecdysozoa</taxon>
        <taxon>Arthropoda</taxon>
        <taxon>Myriapoda</taxon>
        <taxon>Chilopoda</taxon>
        <taxon>Pleurostigmophora</taxon>
        <taxon>Geophilomorpha</taxon>
        <taxon>Linotaeniidae</taxon>
        <taxon>Strigamia</taxon>
    </lineage>
</organism>
<evidence type="ECO:0008006" key="3">
    <source>
        <dbReference type="Google" id="ProtNLM"/>
    </source>
</evidence>
<dbReference type="EMBL" id="JH430794">
    <property type="status" value="NOT_ANNOTATED_CDS"/>
    <property type="molecule type" value="Genomic_DNA"/>
</dbReference>
<dbReference type="EnsemblMetazoa" id="SMAR001760-RA">
    <property type="protein sequence ID" value="SMAR001760-PA"/>
    <property type="gene ID" value="SMAR001760"/>
</dbReference>
<protein>
    <recommendedName>
        <fullName evidence="3">HAT C-terminal dimerisation domain-containing protein</fullName>
    </recommendedName>
</protein>
<dbReference type="InterPro" id="IPR012337">
    <property type="entry name" value="RNaseH-like_sf"/>
</dbReference>
<accession>T1ILD6</accession>
<dbReference type="SUPFAM" id="SSF53098">
    <property type="entry name" value="Ribonuclease H-like"/>
    <property type="match status" value="1"/>
</dbReference>
<dbReference type="PANTHER" id="PTHR47501">
    <property type="entry name" value="TRANSPOSASE-RELATED"/>
    <property type="match status" value="1"/>
</dbReference>
<evidence type="ECO:0000313" key="1">
    <source>
        <dbReference type="EnsemblMetazoa" id="SMAR001760-PA"/>
    </source>
</evidence>
<dbReference type="AlphaFoldDB" id="T1ILD6"/>
<proteinExistence type="predicted"/>
<evidence type="ECO:0000313" key="2">
    <source>
        <dbReference type="Proteomes" id="UP000014500"/>
    </source>
</evidence>
<dbReference type="PANTHER" id="PTHR47501:SF5">
    <property type="entry name" value="HAT C-TERMINAL DIMERISATION DOMAIN-CONTAINING PROTEIN"/>
    <property type="match status" value="1"/>
</dbReference>
<dbReference type="eggNOG" id="ENOG502QUP8">
    <property type="taxonomic scope" value="Eukaryota"/>
</dbReference>
<dbReference type="STRING" id="126957.T1ILD6"/>
<keyword evidence="2" id="KW-1185">Reference proteome</keyword>